<evidence type="ECO:0000313" key="2">
    <source>
        <dbReference type="EMBL" id="KAF2095194.1"/>
    </source>
</evidence>
<dbReference type="OrthoDB" id="5362512at2759"/>
<dbReference type="PANTHER" id="PTHR33112:SF10">
    <property type="entry name" value="TOL"/>
    <property type="match status" value="1"/>
</dbReference>
<dbReference type="Pfam" id="PF06985">
    <property type="entry name" value="HET"/>
    <property type="match status" value="1"/>
</dbReference>
<organism evidence="2 3">
    <name type="scientific">Rhizodiscina lignyota</name>
    <dbReference type="NCBI Taxonomy" id="1504668"/>
    <lineage>
        <taxon>Eukaryota</taxon>
        <taxon>Fungi</taxon>
        <taxon>Dikarya</taxon>
        <taxon>Ascomycota</taxon>
        <taxon>Pezizomycotina</taxon>
        <taxon>Dothideomycetes</taxon>
        <taxon>Pleosporomycetidae</taxon>
        <taxon>Aulographales</taxon>
        <taxon>Rhizodiscinaceae</taxon>
        <taxon>Rhizodiscina</taxon>
    </lineage>
</organism>
<dbReference type="EMBL" id="ML978132">
    <property type="protein sequence ID" value="KAF2095194.1"/>
    <property type="molecule type" value="Genomic_DNA"/>
</dbReference>
<sequence length="623" mass="70216">MGSYLRPGYHLFYSPDTVYTRRYSLIPSDIVEKSNSNVRPGNSTRSAASLQVIKTWLSTCQSEHSNCSVEADPTPWKPPTRLIEISCDKLKLCTSGNTGHPQYATLSHRWPGNFAELMRLTTENIDQFQEGIPEHDRGFSQVFRDAIFLCRELGIRYIWIDSLCIIQEGDHLYDWSQESQRMGHIYKNGLINFAATDSYADDPLSLGLFRDRDPTGLQPDEVVASFNGVLHGSLCDLPARLWRRSNNQSPRPGTYHVISGHMLTGNVFFSSLNSRGWVIQERLLSPRIVHFSHEQLFWECNTQIACEMYPQGLPDVMLSEIPPGKALLTNIRRIARDKTSVFLVPKDISDLLHNPYLGWHELVSSYSRGELTKYSDKLIAVSGVARMMRAAIPTDEYIAGLWHGDIIPGVLWKTHFYRKTAAIRPNPASEYQAPSWSWASVNCHVHYNDQPHAEEHDILVTIKDVQVEHQGDEFGAVRGGFIQLECTTYAVELEWIDVPGGDDLLRPRTFPYLCVGSQDFSKYWQDCVFPDDPYISAPGDDQTGRHRFDLRFLPVLKSKAGGSESWMQGLIIEPTGVNGDEYRRWGMFDAAGVDVGGPKFCALASSPGQNGVGPQKKGDIKIV</sequence>
<evidence type="ECO:0000259" key="1">
    <source>
        <dbReference type="Pfam" id="PF06985"/>
    </source>
</evidence>
<dbReference type="Proteomes" id="UP000799772">
    <property type="component" value="Unassembled WGS sequence"/>
</dbReference>
<protein>
    <submittedName>
        <fullName evidence="2">HET-domain-containing protein</fullName>
    </submittedName>
</protein>
<evidence type="ECO:0000313" key="3">
    <source>
        <dbReference type="Proteomes" id="UP000799772"/>
    </source>
</evidence>
<gene>
    <name evidence="2" type="ORF">NA57DRAFT_59934</name>
</gene>
<dbReference type="InterPro" id="IPR010730">
    <property type="entry name" value="HET"/>
</dbReference>
<comment type="caution">
    <text evidence="2">The sequence shown here is derived from an EMBL/GenBank/DDBJ whole genome shotgun (WGS) entry which is preliminary data.</text>
</comment>
<keyword evidence="3" id="KW-1185">Reference proteome</keyword>
<dbReference type="AlphaFoldDB" id="A0A9P4IA48"/>
<name>A0A9P4IA48_9PEZI</name>
<accession>A0A9P4IA48</accession>
<proteinExistence type="predicted"/>
<dbReference type="PANTHER" id="PTHR33112">
    <property type="entry name" value="DOMAIN PROTEIN, PUTATIVE-RELATED"/>
    <property type="match status" value="1"/>
</dbReference>
<feature type="domain" description="Heterokaryon incompatibility" evidence="1">
    <location>
        <begin position="103"/>
        <end position="281"/>
    </location>
</feature>
<reference evidence="2" key="1">
    <citation type="journal article" date="2020" name="Stud. Mycol.">
        <title>101 Dothideomycetes genomes: a test case for predicting lifestyles and emergence of pathogens.</title>
        <authorList>
            <person name="Haridas S."/>
            <person name="Albert R."/>
            <person name="Binder M."/>
            <person name="Bloem J."/>
            <person name="Labutti K."/>
            <person name="Salamov A."/>
            <person name="Andreopoulos B."/>
            <person name="Baker S."/>
            <person name="Barry K."/>
            <person name="Bills G."/>
            <person name="Bluhm B."/>
            <person name="Cannon C."/>
            <person name="Castanera R."/>
            <person name="Culley D."/>
            <person name="Daum C."/>
            <person name="Ezra D."/>
            <person name="Gonzalez J."/>
            <person name="Henrissat B."/>
            <person name="Kuo A."/>
            <person name="Liang C."/>
            <person name="Lipzen A."/>
            <person name="Lutzoni F."/>
            <person name="Magnuson J."/>
            <person name="Mondo S."/>
            <person name="Nolan M."/>
            <person name="Ohm R."/>
            <person name="Pangilinan J."/>
            <person name="Park H.-J."/>
            <person name="Ramirez L."/>
            <person name="Alfaro M."/>
            <person name="Sun H."/>
            <person name="Tritt A."/>
            <person name="Yoshinaga Y."/>
            <person name="Zwiers L.-H."/>
            <person name="Turgeon B."/>
            <person name="Goodwin S."/>
            <person name="Spatafora J."/>
            <person name="Crous P."/>
            <person name="Grigoriev I."/>
        </authorList>
    </citation>
    <scope>NUCLEOTIDE SEQUENCE</scope>
    <source>
        <strain evidence="2">CBS 133067</strain>
    </source>
</reference>